<evidence type="ECO:0000256" key="1">
    <source>
        <dbReference type="SAM" id="MobiDB-lite"/>
    </source>
</evidence>
<dbReference type="AlphaFoldDB" id="A0A2P8VG60"/>
<evidence type="ECO:0000313" key="2">
    <source>
        <dbReference type="EMBL" id="PSN06482.1"/>
    </source>
</evidence>
<dbReference type="OrthoDB" id="6539751at2"/>
<reference evidence="2 3" key="1">
    <citation type="submission" date="2018-03" db="EMBL/GenBank/DDBJ databases">
        <title>Draft genome sequence of the first documented clinical Siccibacter turicensis isolate in Austria.</title>
        <authorList>
            <person name="Lepuschitz S."/>
            <person name="Pekard-Amenitsch S."/>
            <person name="Haunold R."/>
            <person name="Schill S."/>
            <person name="Mach R."/>
            <person name="Allerberger F."/>
            <person name="Ruppitsch W."/>
            <person name="Forsythe S.J."/>
        </authorList>
    </citation>
    <scope>NUCLEOTIDE SEQUENCE [LARGE SCALE GENOMIC DNA]</scope>
    <source>
        <strain evidence="2 3">6100069499-17</strain>
    </source>
</reference>
<comment type="caution">
    <text evidence="2">The sequence shown here is derived from an EMBL/GenBank/DDBJ whole genome shotgun (WGS) entry which is preliminary data.</text>
</comment>
<dbReference type="STRING" id="1388748.GCA_000463155_01116"/>
<protein>
    <submittedName>
        <fullName evidence="2">Uncharacterized protein</fullName>
    </submittedName>
</protein>
<evidence type="ECO:0000313" key="3">
    <source>
        <dbReference type="Proteomes" id="UP000240212"/>
    </source>
</evidence>
<dbReference type="Proteomes" id="UP000240212">
    <property type="component" value="Unassembled WGS sequence"/>
</dbReference>
<organism evidence="2 3">
    <name type="scientific">Siccibacter turicensis</name>
    <dbReference type="NCBI Taxonomy" id="357233"/>
    <lineage>
        <taxon>Bacteria</taxon>
        <taxon>Pseudomonadati</taxon>
        <taxon>Pseudomonadota</taxon>
        <taxon>Gammaproteobacteria</taxon>
        <taxon>Enterobacterales</taxon>
        <taxon>Enterobacteriaceae</taxon>
        <taxon>Siccibacter</taxon>
    </lineage>
</organism>
<feature type="compositionally biased region" description="Basic residues" evidence="1">
    <location>
        <begin position="64"/>
        <end position="73"/>
    </location>
</feature>
<proteinExistence type="predicted"/>
<feature type="compositionally biased region" description="Basic and acidic residues" evidence="1">
    <location>
        <begin position="74"/>
        <end position="87"/>
    </location>
</feature>
<name>A0A2P8VG60_9ENTR</name>
<sequence length="97" mass="10584">MYESDEEKLTDHVIGEAVLGLLNDNAPISSASLIARLDVMAGSETDERRKQAIKAAISEVRRGIPARRSKRPLTGRDNESRSARFDADAPPAGTKKH</sequence>
<feature type="region of interest" description="Disordered" evidence="1">
    <location>
        <begin position="63"/>
        <end position="97"/>
    </location>
</feature>
<keyword evidence="3" id="KW-1185">Reference proteome</keyword>
<dbReference type="EMBL" id="PYEP01000007">
    <property type="protein sequence ID" value="PSN06482.1"/>
    <property type="molecule type" value="Genomic_DNA"/>
</dbReference>
<gene>
    <name evidence="2" type="ORF">C7G83_15815</name>
</gene>
<dbReference type="RefSeq" id="WP_106877917.1">
    <property type="nucleotide sequence ID" value="NZ_DHYB01000021.1"/>
</dbReference>
<accession>A0A2P8VG60</accession>